<organism evidence="1 2">
    <name type="scientific">Calycomorphotria hydatis</name>
    <dbReference type="NCBI Taxonomy" id="2528027"/>
    <lineage>
        <taxon>Bacteria</taxon>
        <taxon>Pseudomonadati</taxon>
        <taxon>Planctomycetota</taxon>
        <taxon>Planctomycetia</taxon>
        <taxon>Planctomycetales</taxon>
        <taxon>Planctomycetaceae</taxon>
        <taxon>Calycomorphotria</taxon>
    </lineage>
</organism>
<dbReference type="EMBL" id="CP036316">
    <property type="protein sequence ID" value="QDT63385.1"/>
    <property type="molecule type" value="Genomic_DNA"/>
</dbReference>
<name>A0A517T4T6_9PLAN</name>
<dbReference type="Proteomes" id="UP000319976">
    <property type="component" value="Chromosome"/>
</dbReference>
<sequence>MVSKPNMTDEIRDFYEFLLARVEHGELKESLDECVAQFHEYQEELSKCRADIVAAIEEQDSGIRLSRNRLKHHED</sequence>
<dbReference type="AlphaFoldDB" id="A0A517T4T6"/>
<evidence type="ECO:0000313" key="2">
    <source>
        <dbReference type="Proteomes" id="UP000319976"/>
    </source>
</evidence>
<dbReference type="KEGG" id="chya:V22_06060"/>
<gene>
    <name evidence="1" type="ORF">V22_06060</name>
</gene>
<accession>A0A517T4T6</accession>
<proteinExistence type="predicted"/>
<protein>
    <submittedName>
        <fullName evidence="1">Uncharacterized protein</fullName>
    </submittedName>
</protein>
<keyword evidence="2" id="KW-1185">Reference proteome</keyword>
<evidence type="ECO:0000313" key="1">
    <source>
        <dbReference type="EMBL" id="QDT63385.1"/>
    </source>
</evidence>
<reference evidence="1 2" key="1">
    <citation type="submission" date="2019-02" db="EMBL/GenBank/DDBJ databases">
        <title>Deep-cultivation of Planctomycetes and their phenomic and genomic characterization uncovers novel biology.</title>
        <authorList>
            <person name="Wiegand S."/>
            <person name="Jogler M."/>
            <person name="Boedeker C."/>
            <person name="Pinto D."/>
            <person name="Vollmers J."/>
            <person name="Rivas-Marin E."/>
            <person name="Kohn T."/>
            <person name="Peeters S.H."/>
            <person name="Heuer A."/>
            <person name="Rast P."/>
            <person name="Oberbeckmann S."/>
            <person name="Bunk B."/>
            <person name="Jeske O."/>
            <person name="Meyerdierks A."/>
            <person name="Storesund J.E."/>
            <person name="Kallscheuer N."/>
            <person name="Luecker S."/>
            <person name="Lage O.M."/>
            <person name="Pohl T."/>
            <person name="Merkel B.J."/>
            <person name="Hornburger P."/>
            <person name="Mueller R.-W."/>
            <person name="Bruemmer F."/>
            <person name="Labrenz M."/>
            <person name="Spormann A.M."/>
            <person name="Op den Camp H."/>
            <person name="Overmann J."/>
            <person name="Amann R."/>
            <person name="Jetten M.S.M."/>
            <person name="Mascher T."/>
            <person name="Medema M.H."/>
            <person name="Devos D.P."/>
            <person name="Kaster A.-K."/>
            <person name="Ovreas L."/>
            <person name="Rohde M."/>
            <person name="Galperin M.Y."/>
            <person name="Jogler C."/>
        </authorList>
    </citation>
    <scope>NUCLEOTIDE SEQUENCE [LARGE SCALE GENOMIC DNA]</scope>
    <source>
        <strain evidence="1 2">V22</strain>
    </source>
</reference>